<keyword evidence="3" id="KW-1185">Reference proteome</keyword>
<protein>
    <recommendedName>
        <fullName evidence="4">Relaxase</fullName>
    </recommendedName>
</protein>
<dbReference type="KEGG" id="adz:ADFLV_1288"/>
<evidence type="ECO:0000313" key="3">
    <source>
        <dbReference type="Proteomes" id="UP000503313"/>
    </source>
</evidence>
<proteinExistence type="predicted"/>
<dbReference type="Proteomes" id="UP000503313">
    <property type="component" value="Chromosome"/>
</dbReference>
<reference evidence="2 3" key="1">
    <citation type="submission" date="2020-05" db="EMBL/GenBank/DDBJ databases">
        <title>Complete genome sequencing of Campylobacter and Arcobacter type strains.</title>
        <authorList>
            <person name="Miller W.G."/>
            <person name="Yee E."/>
        </authorList>
    </citation>
    <scope>NUCLEOTIDE SEQUENCE [LARGE SCALE GENOMIC DNA]</scope>
    <source>
        <strain evidence="2 3">LMG 25694</strain>
    </source>
</reference>
<evidence type="ECO:0000256" key="1">
    <source>
        <dbReference type="SAM" id="MobiDB-lite"/>
    </source>
</evidence>
<organism evidence="2 3">
    <name type="scientific">Arcobacter defluvii</name>
    <dbReference type="NCBI Taxonomy" id="873191"/>
    <lineage>
        <taxon>Bacteria</taxon>
        <taxon>Pseudomonadati</taxon>
        <taxon>Campylobacterota</taxon>
        <taxon>Epsilonproteobacteria</taxon>
        <taxon>Campylobacterales</taxon>
        <taxon>Arcobacteraceae</taxon>
        <taxon>Arcobacter</taxon>
    </lineage>
</organism>
<accession>A0AAE7BD32</accession>
<feature type="compositionally biased region" description="Basic and acidic residues" evidence="1">
    <location>
        <begin position="589"/>
        <end position="603"/>
    </location>
</feature>
<evidence type="ECO:0008006" key="4">
    <source>
        <dbReference type="Google" id="ProtNLM"/>
    </source>
</evidence>
<evidence type="ECO:0000313" key="2">
    <source>
        <dbReference type="EMBL" id="QKF77320.1"/>
    </source>
</evidence>
<dbReference type="AlphaFoldDB" id="A0AAE7BD32"/>
<feature type="region of interest" description="Disordered" evidence="1">
    <location>
        <begin position="589"/>
        <end position="622"/>
    </location>
</feature>
<dbReference type="RefSeq" id="WP_129012088.1">
    <property type="nucleotide sequence ID" value="NZ_CP053835.1"/>
</dbReference>
<name>A0AAE7BD32_9BACT</name>
<sequence length="622" mass="73372">MIVRIRRAKSGLSKYLRDGKKADSNYSRNEKDIVTPIWGNLDDFERAENYCAQNKNWAENYLHITFAFSDNDYQKIESLPTKDEQNVLMQELVQDYIKHHFSGYDIDNEIISYAELHYPKLKYDEQGNKRYPHIHLGVSFLNPLSDTKLRNLFATNSFYDEVMVRKSNYKFGFEQIKKRDFRIKNFDSQVGRDRREWTELLDELNDRQELIHFLENQLNFKENVDFRVVNTKNNNYIKLIGKSFKTDKSGKKIIQDINIQGRGFERFVDATSNEKNHKKLEDMTQEELEKILNEVYEKRVEEIGKRRSKKATEDLKKIYENDEQLKKSFEKKYSKKADYNSFKSLTFQQKIFYKHYGVNIEDSLRGYYVKTDETGVDNTTFINHSKGVKVEDKGDKILSYSNANSIEDEVRLMVNIALAKGWDLLNIQVDGTPEFIKEAKKQILKKVEEQNQVQVKKQEKKELKKVDKPTRPVSQLDNYIIANSSKILEVEKVHDIQFLKENLKAQVVLDFASKKYNINLDEFEVGDGNKINNKTNRQKPRSIVDFLTKEIGINIKEATEICNDLMAKQPKKVVDVVKGEEKLKELVQQHQELQNKDSKHKQIEINQEEEVNHHSKNRNKKR</sequence>
<gene>
    <name evidence="2" type="ORF">ADFLV_1288</name>
</gene>
<dbReference type="EMBL" id="CP053835">
    <property type="protein sequence ID" value="QKF77320.1"/>
    <property type="molecule type" value="Genomic_DNA"/>
</dbReference>